<evidence type="ECO:0000313" key="1">
    <source>
        <dbReference type="EMBL" id="KNY29508.1"/>
    </source>
</evidence>
<proteinExistence type="predicted"/>
<sequence length="99" mass="10997">MINNTTIKQRDYERASSLLGKLFAFDSDITDEINKCIQINGVEGFFKKLESFDFSADIYEKLNAVRLVLFGLGEDVLNPESVDIKSKAVEGGAGFEAKL</sequence>
<keyword evidence="2" id="KW-1185">Reference proteome</keyword>
<dbReference type="eggNOG" id="ENOG5032486">
    <property type="taxonomic scope" value="Bacteria"/>
</dbReference>
<dbReference type="AlphaFoldDB" id="A0A0L6JUL0"/>
<dbReference type="STRING" id="398512.Bccel_4782"/>
<dbReference type="RefSeq" id="WP_036935462.1">
    <property type="nucleotide sequence ID" value="NZ_JQKC01000001.1"/>
</dbReference>
<accession>A0A0L6JUL0</accession>
<dbReference type="OrthoDB" id="1798566at2"/>
<gene>
    <name evidence="1" type="ORF">Bccel_4782</name>
</gene>
<name>A0A0L6JUL0_9FIRM</name>
<protein>
    <submittedName>
        <fullName evidence="1">Uncharacterized protein</fullName>
    </submittedName>
</protein>
<organism evidence="1 2">
    <name type="scientific">Pseudobacteroides cellulosolvens ATCC 35603 = DSM 2933</name>
    <dbReference type="NCBI Taxonomy" id="398512"/>
    <lineage>
        <taxon>Bacteria</taxon>
        <taxon>Bacillati</taxon>
        <taxon>Bacillota</taxon>
        <taxon>Clostridia</taxon>
        <taxon>Eubacteriales</taxon>
        <taxon>Oscillospiraceae</taxon>
        <taxon>Pseudobacteroides</taxon>
    </lineage>
</organism>
<reference evidence="2" key="1">
    <citation type="submission" date="2015-07" db="EMBL/GenBank/DDBJ databases">
        <title>Near-Complete Genome Sequence of the Cellulolytic Bacterium Bacteroides (Pseudobacteroides) cellulosolvens ATCC 35603.</title>
        <authorList>
            <person name="Dassa B."/>
            <person name="Utturkar S.M."/>
            <person name="Klingeman D.M."/>
            <person name="Hurt R.A."/>
            <person name="Keller M."/>
            <person name="Xu J."/>
            <person name="Reddy Y.H.K."/>
            <person name="Borovok I."/>
            <person name="Grinberg I.R."/>
            <person name="Lamed R."/>
            <person name="Zhivin O."/>
            <person name="Bayer E.A."/>
            <person name="Brown S.D."/>
        </authorList>
    </citation>
    <scope>NUCLEOTIDE SEQUENCE [LARGE SCALE GENOMIC DNA]</scope>
    <source>
        <strain evidence="2">DSM 2933</strain>
    </source>
</reference>
<evidence type="ECO:0000313" key="2">
    <source>
        <dbReference type="Proteomes" id="UP000036923"/>
    </source>
</evidence>
<dbReference type="EMBL" id="LGTC01000001">
    <property type="protein sequence ID" value="KNY29508.1"/>
    <property type="molecule type" value="Genomic_DNA"/>
</dbReference>
<dbReference type="Proteomes" id="UP000036923">
    <property type="component" value="Unassembled WGS sequence"/>
</dbReference>
<comment type="caution">
    <text evidence="1">The sequence shown here is derived from an EMBL/GenBank/DDBJ whole genome shotgun (WGS) entry which is preliminary data.</text>
</comment>